<sequence length="247" mass="28909">MFHFKGVLPMRINDKILLENIEDYFNHKGLSPHLIDDIKEKVITDIKNSEKKDQDYIEYKRKSPAQIILMIQRNLFALQMNPVIFFIINFILISYLYDKQYVQFQAITGMSLFYCLVIFPMTIVVYLRVSQKNYLRSNKIEMVMGTIIAIISLLLIILQAFNITWGVIPITNFGHQFFFFIGIILVIAGIFYKRLEFSGIGLLFCQKTVDAMIHNPQSAQTFSLIIWILLVVLVIYFTIRLSSRTRL</sequence>
<dbReference type="Proteomes" id="UP000003455">
    <property type="component" value="Chromosome"/>
</dbReference>
<comment type="caution">
    <text evidence="2">The sequence shown here is derived from an EMBL/GenBank/DDBJ whole genome shotgun (WGS) entry which is preliminary data.</text>
</comment>
<dbReference type="AlphaFoldDB" id="A0A0E1X9M1"/>
<keyword evidence="1" id="KW-0472">Membrane</keyword>
<feature type="transmembrane region" description="Helical" evidence="1">
    <location>
        <begin position="221"/>
        <end position="239"/>
    </location>
</feature>
<evidence type="ECO:0000313" key="2">
    <source>
        <dbReference type="EMBL" id="EFH95508.1"/>
    </source>
</evidence>
<keyword evidence="1" id="KW-1133">Transmembrane helix</keyword>
<dbReference type="InterPro" id="IPR036259">
    <property type="entry name" value="MFS_trans_sf"/>
</dbReference>
<proteinExistence type="predicted"/>
<accession>A0A0E1X9M1</accession>
<dbReference type="SUPFAM" id="SSF103473">
    <property type="entry name" value="MFS general substrate transporter"/>
    <property type="match status" value="1"/>
</dbReference>
<dbReference type="HOGENOM" id="CLU_101793_0_0_9"/>
<reference evidence="2" key="1">
    <citation type="submission" date="2010-05" db="EMBL/GenBank/DDBJ databases">
        <authorList>
            <person name="Muzny D."/>
            <person name="Qin X."/>
            <person name="Buhay C."/>
            <person name="Dugan-Rocha S."/>
            <person name="Ding Y."/>
            <person name="Chen G."/>
            <person name="Hawes A."/>
            <person name="Holder M."/>
            <person name="Jhangiani S."/>
            <person name="Johnson A."/>
            <person name="Khan Z."/>
            <person name="Li Z."/>
            <person name="Liu W."/>
            <person name="Liu X."/>
            <person name="Perez L."/>
            <person name="Shen H."/>
            <person name="Wang Q."/>
            <person name="Watt J."/>
            <person name="Xi L."/>
            <person name="Xin Y."/>
            <person name="Zhou J."/>
            <person name="Deng J."/>
            <person name="Jiang H."/>
            <person name="Liu Y."/>
            <person name="Qu J."/>
            <person name="Song X.-Z."/>
            <person name="Zhang L."/>
            <person name="Villasana D."/>
            <person name="Johnson A."/>
            <person name="Liu J."/>
            <person name="Liyanage D."/>
            <person name="Lorensuhewa L."/>
            <person name="Robinson T."/>
            <person name="Song A."/>
            <person name="Song B.-B."/>
            <person name="Dinh H."/>
            <person name="Thornton R."/>
            <person name="Coyle M."/>
            <person name="Francisco L."/>
            <person name="Jackson L."/>
            <person name="Javaid M."/>
            <person name="Korchina V."/>
            <person name="Kovar C."/>
            <person name="Mata R."/>
            <person name="Mathew T."/>
            <person name="Ngo R."/>
            <person name="Nguyen L."/>
            <person name="Nguyen N."/>
            <person name="Okwuonu G."/>
            <person name="Ongeri F."/>
            <person name="Pham C."/>
            <person name="Simmons D."/>
            <person name="Wilczek-Boney K."/>
            <person name="Hale W."/>
            <person name="Jakkamsetti A."/>
            <person name="Pham P."/>
            <person name="Ruth R."/>
            <person name="San Lucas F."/>
            <person name="Warren J."/>
            <person name="Zhang J."/>
            <person name="Zhao Z."/>
            <person name="Zhou C."/>
            <person name="Zhu D."/>
            <person name="Lee S."/>
            <person name="Bess C."/>
            <person name="Blankenburg K."/>
            <person name="Forbes L."/>
            <person name="Fu Q."/>
            <person name="Gubbala S."/>
            <person name="Hirani K."/>
            <person name="Jayaseelan J.C."/>
            <person name="Lara F."/>
            <person name="Munidasa M."/>
            <person name="Palculict T."/>
            <person name="Patil S."/>
            <person name="Pu L.-L."/>
            <person name="Saada N."/>
            <person name="Tang L."/>
            <person name="Weissenberger G."/>
            <person name="Zhu Y."/>
            <person name="Hemphill L."/>
            <person name="Shang Y."/>
            <person name="Youmans B."/>
            <person name="Ayvaz T."/>
            <person name="Ross M."/>
            <person name="Santibanez J."/>
            <person name="Aqrawi P."/>
            <person name="Gross S."/>
            <person name="Joshi V."/>
            <person name="Fowler G."/>
            <person name="Nazareth L."/>
            <person name="Reid J."/>
            <person name="Worley K."/>
            <person name="Petrosino J."/>
            <person name="Highlander S."/>
            <person name="Gibbs R."/>
        </authorList>
    </citation>
    <scope>NUCLEOTIDE SEQUENCE [LARGE SCALE GENOMIC DNA]</scope>
    <source>
        <strain evidence="2">MN8</strain>
    </source>
</reference>
<protein>
    <submittedName>
        <fullName evidence="2">Uncharacterized protein</fullName>
    </submittedName>
</protein>
<dbReference type="EMBL" id="ACJA02000003">
    <property type="protein sequence ID" value="EFH95508.1"/>
    <property type="molecule type" value="Genomic_DNA"/>
</dbReference>
<organism evidence="2">
    <name type="scientific">Staphylococcus aureus subsp. aureus MN8</name>
    <dbReference type="NCBI Taxonomy" id="548470"/>
    <lineage>
        <taxon>Bacteria</taxon>
        <taxon>Bacillati</taxon>
        <taxon>Bacillota</taxon>
        <taxon>Bacilli</taxon>
        <taxon>Bacillales</taxon>
        <taxon>Staphylococcaceae</taxon>
        <taxon>Staphylococcus</taxon>
    </lineage>
</organism>
<feature type="transmembrane region" description="Helical" evidence="1">
    <location>
        <begin position="141"/>
        <end position="161"/>
    </location>
</feature>
<feature type="transmembrane region" description="Helical" evidence="1">
    <location>
        <begin position="109"/>
        <end position="129"/>
    </location>
</feature>
<feature type="transmembrane region" description="Helical" evidence="1">
    <location>
        <begin position="173"/>
        <end position="192"/>
    </location>
</feature>
<feature type="transmembrane region" description="Helical" evidence="1">
    <location>
        <begin position="75"/>
        <end position="97"/>
    </location>
</feature>
<evidence type="ECO:0000256" key="1">
    <source>
        <dbReference type="SAM" id="Phobius"/>
    </source>
</evidence>
<keyword evidence="1" id="KW-0812">Transmembrane</keyword>
<gene>
    <name evidence="2" type="ORF">HMPREF0769_11718</name>
</gene>
<name>A0A0E1X9M1_STAAU</name>